<evidence type="ECO:0000256" key="11">
    <source>
        <dbReference type="SAM" id="MobiDB-lite"/>
    </source>
</evidence>
<evidence type="ECO:0000256" key="1">
    <source>
        <dbReference type="ARBA" id="ARBA00007070"/>
    </source>
</evidence>
<feature type="compositionally biased region" description="Low complexity" evidence="11">
    <location>
        <begin position="614"/>
        <end position="623"/>
    </location>
</feature>
<keyword evidence="2 9" id="KW-0813">Transport</keyword>
<dbReference type="EC" id="2.3.2.27" evidence="9"/>
<dbReference type="CDD" id="cd16688">
    <property type="entry name" value="RING-H2_Vps11"/>
    <property type="match status" value="1"/>
</dbReference>
<dbReference type="GO" id="GO:0007033">
    <property type="term" value="P:vacuole organization"/>
    <property type="evidence" value="ECO:0007669"/>
    <property type="project" value="TreeGrafter"/>
</dbReference>
<keyword evidence="9" id="KW-0808">Transferase</keyword>
<dbReference type="EMBL" id="GL996524">
    <property type="protein sequence ID" value="EGV63363.1"/>
    <property type="molecule type" value="Genomic_DNA"/>
</dbReference>
<dbReference type="InterPro" id="IPR013083">
    <property type="entry name" value="Znf_RING/FYVE/PHD"/>
</dbReference>
<keyword evidence="4 10" id="KW-0863">Zinc-finger</keyword>
<protein>
    <recommendedName>
        <fullName evidence="9">E3 ubiquitin-protein ligase PEP5</fullName>
        <ecNumber evidence="9">2.3.2.27</ecNumber>
    </recommendedName>
</protein>
<dbReference type="STRING" id="590646.G3B628"/>
<dbReference type="PANTHER" id="PTHR23323:SF24">
    <property type="entry name" value="VACUOLAR PROTEIN SORTING-ASSOCIATED PROTEIN 11 HOMOLOG"/>
    <property type="match status" value="1"/>
</dbReference>
<evidence type="ECO:0000256" key="7">
    <source>
        <dbReference type="ARBA" id="ARBA00023136"/>
    </source>
</evidence>
<evidence type="ECO:0000256" key="3">
    <source>
        <dbReference type="ARBA" id="ARBA00022723"/>
    </source>
</evidence>
<evidence type="ECO:0000313" key="13">
    <source>
        <dbReference type="EMBL" id="EGV63363.1"/>
    </source>
</evidence>
<evidence type="ECO:0000256" key="6">
    <source>
        <dbReference type="ARBA" id="ARBA00022927"/>
    </source>
</evidence>
<dbReference type="PIRSF" id="PIRSF007860">
    <property type="entry name" value="VPS11"/>
    <property type="match status" value="1"/>
</dbReference>
<dbReference type="AlphaFoldDB" id="G3B628"/>
<evidence type="ECO:0000256" key="8">
    <source>
        <dbReference type="ARBA" id="ARBA00029433"/>
    </source>
</evidence>
<organism evidence="14">
    <name type="scientific">Candida tenuis (strain ATCC 10573 / BCRC 21748 / CBS 615 / JCM 9827 / NBRC 10315 / NRRL Y-1498 / VKM Y-70)</name>
    <name type="common">Yeast</name>
    <name type="synonym">Yamadazyma tenuis</name>
    <dbReference type="NCBI Taxonomy" id="590646"/>
    <lineage>
        <taxon>Eukaryota</taxon>
        <taxon>Fungi</taxon>
        <taxon>Dikarya</taxon>
        <taxon>Ascomycota</taxon>
        <taxon>Saccharomycotina</taxon>
        <taxon>Pichiomycetes</taxon>
        <taxon>Debaryomycetaceae</taxon>
        <taxon>Yamadazyma</taxon>
    </lineage>
</organism>
<dbReference type="Pfam" id="PF23341">
    <property type="entry name" value="PEP5_VPS11_N"/>
    <property type="match status" value="1"/>
</dbReference>
<keyword evidence="14" id="KW-1185">Reference proteome</keyword>
<dbReference type="GeneID" id="18249482"/>
<dbReference type="GO" id="GO:0007032">
    <property type="term" value="P:endosome organization"/>
    <property type="evidence" value="ECO:0007669"/>
    <property type="project" value="TreeGrafter"/>
</dbReference>
<feature type="region of interest" description="Disordered" evidence="11">
    <location>
        <begin position="611"/>
        <end position="631"/>
    </location>
</feature>
<evidence type="ECO:0000256" key="10">
    <source>
        <dbReference type="PROSITE-ProRule" id="PRU00175"/>
    </source>
</evidence>
<comment type="subunit">
    <text evidence="9">Component of the homotypic vacuole fusion and vacuole protein sorting (HOPS) complex. Component of the class C core vacuole/endosome tethering (CORVET) complex.</text>
</comment>
<dbReference type="PANTHER" id="PTHR23323">
    <property type="entry name" value="VACUOLAR PROTEIN SORTING-ASSOCIATED PROTEIN"/>
    <property type="match status" value="1"/>
</dbReference>
<dbReference type="PROSITE" id="PS50089">
    <property type="entry name" value="ZF_RING_2"/>
    <property type="match status" value="1"/>
</dbReference>
<dbReference type="Pfam" id="PF23356">
    <property type="entry name" value="TPR_PEP5_VPS11"/>
    <property type="match status" value="1"/>
</dbReference>
<dbReference type="InterPro" id="IPR001841">
    <property type="entry name" value="Znf_RING"/>
</dbReference>
<dbReference type="HOGENOM" id="CLU_001287_0_0_1"/>
<dbReference type="GO" id="GO:0030674">
    <property type="term" value="F:protein-macromolecule adaptor activity"/>
    <property type="evidence" value="ECO:0007669"/>
    <property type="project" value="TreeGrafter"/>
</dbReference>
<dbReference type="InterPro" id="IPR016528">
    <property type="entry name" value="VPS11"/>
</dbReference>
<evidence type="ECO:0000256" key="5">
    <source>
        <dbReference type="ARBA" id="ARBA00022833"/>
    </source>
</evidence>
<evidence type="ECO:0000256" key="2">
    <source>
        <dbReference type="ARBA" id="ARBA00022448"/>
    </source>
</evidence>
<dbReference type="GO" id="GO:0008270">
    <property type="term" value="F:zinc ion binding"/>
    <property type="evidence" value="ECO:0007669"/>
    <property type="project" value="UniProtKB-KW"/>
</dbReference>
<keyword evidence="5" id="KW-0862">Zinc</keyword>
<dbReference type="GO" id="GO:0006886">
    <property type="term" value="P:intracellular protein transport"/>
    <property type="evidence" value="ECO:0007669"/>
    <property type="project" value="UniProtKB-UniRule"/>
</dbReference>
<dbReference type="GO" id="GO:0000329">
    <property type="term" value="C:fungal-type vacuole membrane"/>
    <property type="evidence" value="ECO:0007669"/>
    <property type="project" value="UniProtKB-UniRule"/>
</dbReference>
<comment type="catalytic activity">
    <reaction evidence="9">
        <text>S-ubiquitinyl-[E2 ubiquitin-conjugating enzyme]-L-cysteine + [acceptor protein]-L-lysine = [E2 ubiquitin-conjugating enzyme]-L-cysteine + N(6)-ubiquitinyl-[acceptor protein]-L-lysine.</text>
        <dbReference type="EC" id="2.3.2.27"/>
    </reaction>
</comment>
<keyword evidence="3" id="KW-0479">Metal-binding</keyword>
<dbReference type="GO" id="GO:0061630">
    <property type="term" value="F:ubiquitin protein ligase activity"/>
    <property type="evidence" value="ECO:0007669"/>
    <property type="project" value="UniProtKB-EC"/>
</dbReference>
<proteinExistence type="inferred from homology"/>
<feature type="domain" description="RING-type" evidence="12">
    <location>
        <begin position="916"/>
        <end position="961"/>
    </location>
</feature>
<dbReference type="InterPro" id="IPR024763">
    <property type="entry name" value="VPS11_C"/>
</dbReference>
<dbReference type="OrthoDB" id="26184at2759"/>
<dbReference type="Pfam" id="PF17122">
    <property type="entry name" value="zf-C3H2C3"/>
    <property type="match status" value="1"/>
</dbReference>
<evidence type="ECO:0000256" key="4">
    <source>
        <dbReference type="ARBA" id="ARBA00022771"/>
    </source>
</evidence>
<keyword evidence="6 9" id="KW-0653">Protein transport</keyword>
<dbReference type="Proteomes" id="UP000000707">
    <property type="component" value="Unassembled WGS sequence"/>
</dbReference>
<dbReference type="GO" id="GO:0030897">
    <property type="term" value="C:HOPS complex"/>
    <property type="evidence" value="ECO:0007669"/>
    <property type="project" value="UniProtKB-UniRule"/>
</dbReference>
<dbReference type="GO" id="GO:0048284">
    <property type="term" value="P:organelle fusion"/>
    <property type="evidence" value="ECO:0007669"/>
    <property type="project" value="TreeGrafter"/>
</dbReference>
<dbReference type="KEGG" id="cten:18249482"/>
<comment type="subcellular location">
    <subcellularLocation>
        <location evidence="8">Endomembrane system</location>
        <topology evidence="8">Peripheral membrane protein</topology>
        <orientation evidence="8">Cytoplasmic side</orientation>
    </subcellularLocation>
    <subcellularLocation>
        <location evidence="9">Vacuole membrane</location>
        <topology evidence="9">Peripheral membrane protein</topology>
        <orientation evidence="9">Cytoplasmic side</orientation>
    </subcellularLocation>
</comment>
<keyword evidence="9" id="KW-0926">Vacuole</keyword>
<keyword evidence="7 9" id="KW-0472">Membrane</keyword>
<sequence>MSLPANWRQLQLFDVLPIRDPNFNTGDALYSSPTLSEIEATQNYMVITINGCFVKIISKQFTTSKSFMAYDTDFRISFLRSLPKSDLLVTIAEKQGSPSVLKLWDLNKLVYLEIDSSKEDPIDIVKRKFQTQVLIQNGDNSYPMSSFTFNADFTCLAIGYTNGKVLLVRGDLIRDRGAKQRLIYESPDPITGLHFNEFHELLYVTTTSRILTVPITGRNQGKPLNVLSKKTGVPLQCSVIDPGKQELIVGLDSSIRYYNQIGKSHTINFELRKKIIYRYTKNYLLMVSPMEDVSGSSRKMSTRVVMIDLHYKHISFSLTIPNVAINHVFEMWNDLYLLSSDGMLYKLHEKPINQQVELTLQRELFQLAYQLAKNSNLEVNVLLKICKLHGNFLYQKQDYEASISSYIKCLKYFTNENYVANDDEESLNDFIMTIITKFKDASNIHDLTEFLYQLYNLKIASNDHITLLLCCYCKLKQVDKIRGFIKEINLSDATNNADDSDINEGKKDFRNIFLDLDFPLIINLFKECGYFDEVIRLLYELNQPNLIVDIQLNDLKNPQRCLNYIQSLTIDDLLLVLIDHSKSLLDNLPIETTRLLINVFTGKYEPNQSTKILDSNNSKSDSSTTKEKSYERDEGMFPLNSYKAFLVYLSGKESEDDEMTISSLNGASEPTYLPPRPSLIFPSFINNPNEFVIFLEACIEAFDKYQGSTKDQKELLITLLEMYLSLSKKDKHNYEEWLNKAKQLVDQYSTLLDESSLLLVSHLYGVDGELKFTREEGFEETEFRTSQLSGDVKRCFEITKTYGNKKPQLYKMLLRFVISREEIFKQIDRQQFNFIINQLRTLKLASPLEIIQILGSTEFTTIGLIRDYLIETLDTAKQEITNNEKLVEYYEKESIKNSYKITELKTKPFVIQQNKCSACNLKLDFPVIHFKCKHSFHQRCLNDTYLSNNESLNATPTCSICINDIDSIQTLRDEQFRAKDEVELFESTLKESSDKFKVISNYLGKGVMENEFVQITNDV</sequence>
<evidence type="ECO:0000313" key="14">
    <source>
        <dbReference type="Proteomes" id="UP000000707"/>
    </source>
</evidence>
<reference evidence="13 14" key="1">
    <citation type="journal article" date="2011" name="Proc. Natl. Acad. Sci. U.S.A.">
        <title>Comparative genomics of xylose-fermenting fungi for enhanced biofuel production.</title>
        <authorList>
            <person name="Wohlbach D.J."/>
            <person name="Kuo A."/>
            <person name="Sato T.K."/>
            <person name="Potts K.M."/>
            <person name="Salamov A.A."/>
            <person name="LaButti K.M."/>
            <person name="Sun H."/>
            <person name="Clum A."/>
            <person name="Pangilinan J.L."/>
            <person name="Lindquist E.A."/>
            <person name="Lucas S."/>
            <person name="Lapidus A."/>
            <person name="Jin M."/>
            <person name="Gunawan C."/>
            <person name="Balan V."/>
            <person name="Dale B.E."/>
            <person name="Jeffries T.W."/>
            <person name="Zinkel R."/>
            <person name="Barry K.W."/>
            <person name="Grigoriev I.V."/>
            <person name="Gasch A.P."/>
        </authorList>
    </citation>
    <scope>NUCLEOTIDE SEQUENCE [LARGE SCALE GENOMIC DNA]</scope>
    <source>
        <strain evidence="14">ATCC 10573 / BCRC 21748 / CBS 615 / JCM 9827 / NBRC 10315 / NRRL Y-1498 / VKM Y-70</strain>
    </source>
</reference>
<dbReference type="Gene3D" id="3.30.40.10">
    <property type="entry name" value="Zinc/RING finger domain, C3HC4 (zinc finger)"/>
    <property type="match status" value="1"/>
</dbReference>
<evidence type="ECO:0000259" key="12">
    <source>
        <dbReference type="PROSITE" id="PS50089"/>
    </source>
</evidence>
<dbReference type="SUPFAM" id="SSF50978">
    <property type="entry name" value="WD40 repeat-like"/>
    <property type="match status" value="1"/>
</dbReference>
<comment type="similarity">
    <text evidence="1 9">Belongs to the VPS11 family.</text>
</comment>
<dbReference type="InterPro" id="IPR036322">
    <property type="entry name" value="WD40_repeat_dom_sf"/>
</dbReference>
<dbReference type="GO" id="GO:0033263">
    <property type="term" value="C:CORVET complex"/>
    <property type="evidence" value="ECO:0007669"/>
    <property type="project" value="UniProtKB-UniRule"/>
</dbReference>
<dbReference type="GO" id="GO:0006904">
    <property type="term" value="P:vesicle docking involved in exocytosis"/>
    <property type="evidence" value="ECO:0007669"/>
    <property type="project" value="TreeGrafter"/>
</dbReference>
<dbReference type="Pfam" id="PF12451">
    <property type="entry name" value="VPS11_C"/>
    <property type="match status" value="1"/>
</dbReference>
<evidence type="ECO:0000256" key="9">
    <source>
        <dbReference type="PIRNR" id="PIRNR007860"/>
    </source>
</evidence>
<accession>G3B628</accession>
<gene>
    <name evidence="13" type="ORF">CANTEDRAFT_130842</name>
</gene>
<dbReference type="InterPro" id="IPR057307">
    <property type="entry name" value="PEP5_VPS11_N"/>
</dbReference>
<keyword evidence="9" id="KW-0833">Ubl conjugation pathway</keyword>
<name>G3B628_CANTC</name>
<dbReference type="eggNOG" id="KOG2114">
    <property type="taxonomic scope" value="Eukaryota"/>
</dbReference>
<dbReference type="InterPro" id="IPR057308">
    <property type="entry name" value="CHCR_PEP5_VPS11"/>
</dbReference>